<keyword evidence="1" id="KW-0472">Membrane</keyword>
<dbReference type="AlphaFoldDB" id="A0A542XGN9"/>
<evidence type="ECO:0000313" key="2">
    <source>
        <dbReference type="EMBL" id="TQL34988.1"/>
    </source>
</evidence>
<dbReference type="Proteomes" id="UP000318336">
    <property type="component" value="Unassembled WGS sequence"/>
</dbReference>
<gene>
    <name evidence="2" type="ORF">FB554_3171</name>
</gene>
<accession>A0A542XGN9</accession>
<reference evidence="2 3" key="1">
    <citation type="submission" date="2019-06" db="EMBL/GenBank/DDBJ databases">
        <title>Sequencing the genomes of 1000 actinobacteria strains.</title>
        <authorList>
            <person name="Klenk H.-P."/>
        </authorList>
    </citation>
    <scope>NUCLEOTIDE SEQUENCE [LARGE SCALE GENOMIC DNA]</scope>
    <source>
        <strain evidence="2 3">DSM 24617</strain>
    </source>
</reference>
<proteinExistence type="predicted"/>
<feature type="transmembrane region" description="Helical" evidence="1">
    <location>
        <begin position="80"/>
        <end position="101"/>
    </location>
</feature>
<protein>
    <recommendedName>
        <fullName evidence="4">DUF3592 domain-containing protein</fullName>
    </recommendedName>
</protein>
<dbReference type="RefSeq" id="WP_211344629.1">
    <property type="nucleotide sequence ID" value="NZ_VFOK01000001.1"/>
</dbReference>
<keyword evidence="1" id="KW-0812">Transmembrane</keyword>
<comment type="caution">
    <text evidence="2">The sequence shown here is derived from an EMBL/GenBank/DDBJ whole genome shotgun (WGS) entry which is preliminary data.</text>
</comment>
<dbReference type="EMBL" id="VFOK01000001">
    <property type="protein sequence ID" value="TQL34988.1"/>
    <property type="molecule type" value="Genomic_DNA"/>
</dbReference>
<keyword evidence="3" id="KW-1185">Reference proteome</keyword>
<evidence type="ECO:0000313" key="3">
    <source>
        <dbReference type="Proteomes" id="UP000318336"/>
    </source>
</evidence>
<evidence type="ECO:0008006" key="4">
    <source>
        <dbReference type="Google" id="ProtNLM"/>
    </source>
</evidence>
<evidence type="ECO:0000256" key="1">
    <source>
        <dbReference type="SAM" id="Phobius"/>
    </source>
</evidence>
<keyword evidence="1" id="KW-1133">Transmembrane helix</keyword>
<name>A0A542XGN9_9MICO</name>
<organism evidence="2 3">
    <name type="scientific">Barrientosiimonas humi</name>
    <dbReference type="NCBI Taxonomy" id="999931"/>
    <lineage>
        <taxon>Bacteria</taxon>
        <taxon>Bacillati</taxon>
        <taxon>Actinomycetota</taxon>
        <taxon>Actinomycetes</taxon>
        <taxon>Micrococcales</taxon>
        <taxon>Dermacoccaceae</taxon>
        <taxon>Barrientosiimonas</taxon>
    </lineage>
</organism>
<sequence length="106" mass="11326">RREPGDADAVGATGDLSSVWVDDVGDVRWKIRYAFQDRSGRSREGVARWHSDLPPAVGDAITVLVSPRLSRSMFVDFNPVVRAVGGLVAVAVGLLLLVDAVNGLRG</sequence>
<feature type="non-terminal residue" evidence="2">
    <location>
        <position position="1"/>
    </location>
</feature>